<dbReference type="Proteomes" id="UP000470200">
    <property type="component" value="Unassembled WGS sequence"/>
</dbReference>
<dbReference type="Pfam" id="PF00436">
    <property type="entry name" value="SSB"/>
    <property type="match status" value="1"/>
</dbReference>
<evidence type="ECO:0000313" key="8">
    <source>
        <dbReference type="EMBL" id="OSG87590.1"/>
    </source>
</evidence>
<dbReference type="EMBL" id="JANFYM010000001">
    <property type="protein sequence ID" value="MCQ4791998.1"/>
    <property type="molecule type" value="Genomic_DNA"/>
</dbReference>
<dbReference type="EMBL" id="LNKD01000001">
    <property type="protein sequence ID" value="OSG87590.1"/>
    <property type="molecule type" value="Genomic_DNA"/>
</dbReference>
<dbReference type="SUPFAM" id="SSF50249">
    <property type="entry name" value="Nucleic acid-binding proteins"/>
    <property type="match status" value="1"/>
</dbReference>
<dbReference type="OMA" id="MYETHGT"/>
<reference evidence="7" key="5">
    <citation type="submission" date="2022-06" db="EMBL/GenBank/DDBJ databases">
        <title>Isolation of gut microbiota from human fecal samples.</title>
        <authorList>
            <person name="Pamer E.G."/>
            <person name="Barat B."/>
            <person name="Waligurski E."/>
            <person name="Medina S."/>
            <person name="Paddock L."/>
            <person name="Mostad J."/>
        </authorList>
    </citation>
    <scope>NUCLEOTIDE SEQUENCE</scope>
    <source>
        <strain evidence="7">SL.1.01</strain>
    </source>
</reference>
<feature type="compositionally biased region" description="Polar residues" evidence="3">
    <location>
        <begin position="146"/>
        <end position="178"/>
    </location>
</feature>
<evidence type="ECO:0000313" key="6">
    <source>
        <dbReference type="EMBL" id="KAB6032086.1"/>
    </source>
</evidence>
<evidence type="ECO:0000313" key="9">
    <source>
        <dbReference type="EMBL" id="RHJ20176.1"/>
    </source>
</evidence>
<dbReference type="Proteomes" id="UP000470926">
    <property type="component" value="Unassembled WGS sequence"/>
</dbReference>
<evidence type="ECO:0000256" key="2">
    <source>
        <dbReference type="PROSITE-ProRule" id="PRU00252"/>
    </source>
</evidence>
<reference evidence="10" key="6">
    <citation type="submission" date="2023-09" db="EMBL/GenBank/DDBJ databases">
        <title>Ecological and genomic based identification of the Bifidobacterium adolescentis prototype of the healthy human gut microbiota.</title>
        <authorList>
            <person name="Lugli G.A."/>
            <person name="Argentini C."/>
            <person name="Tarracchini C."/>
            <person name="Fontana F."/>
            <person name="Alessandri G."/>
            <person name="Mancabelli L."/>
            <person name="Milani C."/>
            <person name="Turroni F."/>
            <person name="Ventura M."/>
        </authorList>
    </citation>
    <scope>NUCLEOTIDE SEQUENCE</scope>
    <source>
        <strain evidence="10">703B</strain>
    </source>
</reference>
<dbReference type="Proteomes" id="UP000193377">
    <property type="component" value="Unassembled WGS sequence"/>
</dbReference>
<reference evidence="8 11" key="1">
    <citation type="journal article" date="2016" name="Sci. Rep.">
        <title>Evaluation of genetic diversity among strains of the human gut commensal Bifidobacterium adolescentis.</title>
        <authorList>
            <person name="Duranti S."/>
            <person name="Milani C."/>
            <person name="Lugli G.A."/>
            <person name="Mancabelli L."/>
            <person name="Turroni F."/>
            <person name="Ferrario C."/>
            <person name="Mangifesta M."/>
            <person name="Viappiani A."/>
            <person name="Sanchez B."/>
            <person name="Margolles A."/>
            <person name="van Sinderen D."/>
            <person name="Ventura M."/>
        </authorList>
    </citation>
    <scope>NUCLEOTIDE SEQUENCE [LARGE SCALE GENOMIC DNA]</scope>
    <source>
        <strain evidence="8 11">487B</strain>
        <strain evidence="10">703B</strain>
    </source>
</reference>
<evidence type="ECO:0000256" key="3">
    <source>
        <dbReference type="SAM" id="MobiDB-lite"/>
    </source>
</evidence>
<dbReference type="InterPro" id="IPR012340">
    <property type="entry name" value="NA-bd_OB-fold"/>
</dbReference>
<reference evidence="4 12" key="2">
    <citation type="submission" date="2018-03" db="EMBL/GenBank/DDBJ databases">
        <authorList>
            <person name="Keele B.F."/>
        </authorList>
    </citation>
    <scope>NUCLEOTIDE SEQUENCE [LARGE SCALE GENOMIC DNA]</scope>
    <source>
        <strain evidence="4 12">1-11</strain>
    </source>
</reference>
<evidence type="ECO:0000313" key="5">
    <source>
        <dbReference type="EMBL" id="KAB5887362.1"/>
    </source>
</evidence>
<evidence type="ECO:0000313" key="12">
    <source>
        <dbReference type="Proteomes" id="UP000241454"/>
    </source>
</evidence>
<dbReference type="AlphaFoldDB" id="A0A076JH39"/>
<dbReference type="Proteomes" id="UP000193179">
    <property type="component" value="Chromosome"/>
</dbReference>
<name>A0A076JH39_BIFAD</name>
<dbReference type="EMBL" id="WDIP01000001">
    <property type="protein sequence ID" value="KAB5887362.1"/>
    <property type="molecule type" value="Genomic_DNA"/>
</dbReference>
<dbReference type="PROSITE" id="PS50935">
    <property type="entry name" value="SSB"/>
    <property type="match status" value="1"/>
</dbReference>
<feature type="region of interest" description="Disordered" evidence="3">
    <location>
        <begin position="122"/>
        <end position="192"/>
    </location>
</feature>
<feature type="compositionally biased region" description="Basic and acidic residues" evidence="3">
    <location>
        <begin position="182"/>
        <end position="192"/>
    </location>
</feature>
<dbReference type="EMBL" id="CP133648">
    <property type="protein sequence ID" value="WNE85816.1"/>
    <property type="molecule type" value="Genomic_DNA"/>
</dbReference>
<evidence type="ECO:0000313" key="11">
    <source>
        <dbReference type="Proteomes" id="UP000193377"/>
    </source>
</evidence>
<organism evidence="8 11">
    <name type="scientific">Bifidobacterium adolescentis</name>
    <dbReference type="NCBI Taxonomy" id="1680"/>
    <lineage>
        <taxon>Bacteria</taxon>
        <taxon>Bacillati</taxon>
        <taxon>Actinomycetota</taxon>
        <taxon>Actinomycetes</taxon>
        <taxon>Bifidobacteriales</taxon>
        <taxon>Bifidobacteriaceae</taxon>
        <taxon>Bifidobacterium</taxon>
    </lineage>
</organism>
<proteinExistence type="predicted"/>
<gene>
    <name evidence="8" type="ORF">B0487_0509</name>
    <name evidence="10" type="ORF">B0703_02490</name>
    <name evidence="4" type="ORF">C8077_02490</name>
    <name evidence="9" type="ORF">DW139_02165</name>
    <name evidence="6" type="ORF">GA542_02605</name>
    <name evidence="5" type="ORF">GA629_02015</name>
    <name evidence="7" type="ORF">NE692_00715</name>
</gene>
<dbReference type="CDD" id="cd04496">
    <property type="entry name" value="SSB_OBF"/>
    <property type="match status" value="1"/>
</dbReference>
<evidence type="ECO:0000313" key="10">
    <source>
        <dbReference type="EMBL" id="WNE85816.1"/>
    </source>
</evidence>
<dbReference type="KEGG" id="bado:BBMN23_0497"/>
<dbReference type="Gene3D" id="2.40.50.140">
    <property type="entry name" value="Nucleic acid-binding proteins"/>
    <property type="match status" value="1"/>
</dbReference>
<evidence type="ECO:0000313" key="7">
    <source>
        <dbReference type="EMBL" id="MCQ4791998.1"/>
    </source>
</evidence>
<dbReference type="EMBL" id="WDFR01000001">
    <property type="protein sequence ID" value="KAB6032086.1"/>
    <property type="molecule type" value="Genomic_DNA"/>
</dbReference>
<dbReference type="eggNOG" id="COG0629">
    <property type="taxonomic scope" value="Bacteria"/>
</dbReference>
<dbReference type="RefSeq" id="WP_011742916.1">
    <property type="nucleotide sequence ID" value="NZ_CACRSR010000013.1"/>
</dbReference>
<evidence type="ECO:0000313" key="15">
    <source>
        <dbReference type="Proteomes" id="UP000470926"/>
    </source>
</evidence>
<dbReference type="EMBL" id="QRLP01000001">
    <property type="protein sequence ID" value="RHJ20176.1"/>
    <property type="molecule type" value="Genomic_DNA"/>
</dbReference>
<dbReference type="InterPro" id="IPR000424">
    <property type="entry name" value="Primosome_PriB/ssb"/>
</dbReference>
<sequence length="192" mass="20677">MAQQQGLLTITGYVGGQPTQFNREGMPHASSFRLASTRHYFDGRTQQWKDLPTTWITVKAYRGLSESICQSFKKGEPVIVTGVLAAESWVDQNGKQQSKLVMEANAAGHDLSYGVSTFRKLAKKNDSGQQDAQPGQALGRDPYVQAAQQRGETSVNAMDGQSSGVDEQGGSQAGTDSNAAEPLREEFGGDGF</sequence>
<dbReference type="Proteomes" id="UP001206013">
    <property type="component" value="Unassembled WGS sequence"/>
</dbReference>
<evidence type="ECO:0000313" key="13">
    <source>
        <dbReference type="Proteomes" id="UP000284589"/>
    </source>
</evidence>
<dbReference type="GeneID" id="4556391"/>
<dbReference type="EMBL" id="CP028341">
    <property type="protein sequence ID" value="AVT44901.1"/>
    <property type="molecule type" value="Genomic_DNA"/>
</dbReference>
<keyword evidence="1 2" id="KW-0238">DNA-binding</keyword>
<protein>
    <submittedName>
        <fullName evidence="8">Single-strand binding protein</fullName>
    </submittedName>
    <submittedName>
        <fullName evidence="4">Single-stranded DNA-binding protein</fullName>
    </submittedName>
</protein>
<dbReference type="Proteomes" id="UP000241454">
    <property type="component" value="Chromosome"/>
</dbReference>
<reference evidence="9 13" key="3">
    <citation type="submission" date="2018-08" db="EMBL/GenBank/DDBJ databases">
        <title>A genome reference for cultivated species of the human gut microbiota.</title>
        <authorList>
            <person name="Zou Y."/>
            <person name="Xue W."/>
            <person name="Luo G."/>
        </authorList>
    </citation>
    <scope>NUCLEOTIDE SEQUENCE [LARGE SCALE GENOMIC DNA]</scope>
    <source>
        <strain evidence="9 13">AM12-20</strain>
    </source>
</reference>
<evidence type="ECO:0000313" key="4">
    <source>
        <dbReference type="EMBL" id="AVT44901.1"/>
    </source>
</evidence>
<dbReference type="GO" id="GO:0003697">
    <property type="term" value="F:single-stranded DNA binding"/>
    <property type="evidence" value="ECO:0007669"/>
    <property type="project" value="InterPro"/>
</dbReference>
<dbReference type="Proteomes" id="UP000284589">
    <property type="component" value="Unassembled WGS sequence"/>
</dbReference>
<evidence type="ECO:0000313" key="14">
    <source>
        <dbReference type="Proteomes" id="UP000470200"/>
    </source>
</evidence>
<accession>A0A076JH39</accession>
<dbReference type="KEGG" id="badl:BADO_0473"/>
<reference evidence="14 15" key="4">
    <citation type="journal article" date="2019" name="Nat. Med.">
        <title>A library of human gut bacterial isolates paired with longitudinal multiomics data enables mechanistic microbiome research.</title>
        <authorList>
            <person name="Poyet M."/>
            <person name="Groussin M."/>
            <person name="Gibbons S.M."/>
            <person name="Avila-Pacheco J."/>
            <person name="Jiang X."/>
            <person name="Kearney S.M."/>
            <person name="Perrotta A.R."/>
            <person name="Berdy B."/>
            <person name="Zhao S."/>
            <person name="Lieberman T.D."/>
            <person name="Swanson P.K."/>
            <person name="Smith M."/>
            <person name="Roesemann S."/>
            <person name="Alexander J.E."/>
            <person name="Rich S.A."/>
            <person name="Livny J."/>
            <person name="Vlamakis H."/>
            <person name="Clish C."/>
            <person name="Bullock K."/>
            <person name="Deik A."/>
            <person name="Scott J."/>
            <person name="Pierce K.A."/>
            <person name="Xavier R.J."/>
            <person name="Alm E.J."/>
        </authorList>
    </citation>
    <scope>NUCLEOTIDE SEQUENCE [LARGE SCALE GENOMIC DNA]</scope>
    <source>
        <strain evidence="5 14">BIOML-A105</strain>
        <strain evidence="6 15">BIOML-A26</strain>
    </source>
</reference>
<evidence type="ECO:0000256" key="1">
    <source>
        <dbReference type="ARBA" id="ARBA00023125"/>
    </source>
</evidence>